<accession>A0AAN2CB23</accession>
<organism evidence="1 2">
    <name type="scientific">Vulcanimicrobium alpinum</name>
    <dbReference type="NCBI Taxonomy" id="3016050"/>
    <lineage>
        <taxon>Bacteria</taxon>
        <taxon>Bacillati</taxon>
        <taxon>Vulcanimicrobiota</taxon>
        <taxon>Vulcanimicrobiia</taxon>
        <taxon>Vulcanimicrobiales</taxon>
        <taxon>Vulcanimicrobiaceae</taxon>
        <taxon>Vulcanimicrobium</taxon>
    </lineage>
</organism>
<dbReference type="EMBL" id="AP025523">
    <property type="protein sequence ID" value="BDE07513.1"/>
    <property type="molecule type" value="Genomic_DNA"/>
</dbReference>
<name>A0AAN2CB23_UNVUL</name>
<sequence length="104" mass="11856">MQSTTHRAVRTIEVLPNEQGQTATAFAERALAWFASLGVRVERIMSDNGSAYRLVRTWAERGALRAGLSENEAADVMWAVSSDALYTQFVRELQRRGRFLLRRR</sequence>
<dbReference type="AlphaFoldDB" id="A0AAN2CB23"/>
<dbReference type="KEGG" id="vab:WPS_27890"/>
<keyword evidence="2" id="KW-1185">Reference proteome</keyword>
<dbReference type="Proteomes" id="UP001317532">
    <property type="component" value="Chromosome"/>
</dbReference>
<protein>
    <submittedName>
        <fullName evidence="1">Uncharacterized protein</fullName>
    </submittedName>
</protein>
<evidence type="ECO:0000313" key="2">
    <source>
        <dbReference type="Proteomes" id="UP001317532"/>
    </source>
</evidence>
<gene>
    <name evidence="1" type="ORF">WPS_27890</name>
</gene>
<reference evidence="1 2" key="1">
    <citation type="journal article" date="2022" name="ISME Commun">
        <title>Vulcanimicrobium alpinus gen. nov. sp. nov., the first cultivated representative of the candidate phylum 'Eremiobacterota', is a metabolically versatile aerobic anoxygenic phototroph.</title>
        <authorList>
            <person name="Yabe S."/>
            <person name="Muto K."/>
            <person name="Abe K."/>
            <person name="Yokota A."/>
            <person name="Staudigel H."/>
            <person name="Tebo B.M."/>
        </authorList>
    </citation>
    <scope>NUCLEOTIDE SEQUENCE [LARGE SCALE GENOMIC DNA]</scope>
    <source>
        <strain evidence="1 2">WC8-2</strain>
    </source>
</reference>
<evidence type="ECO:0000313" key="1">
    <source>
        <dbReference type="EMBL" id="BDE07513.1"/>
    </source>
</evidence>
<proteinExistence type="predicted"/>